<dbReference type="AlphaFoldDB" id="A0AAQ3M4D5"/>
<dbReference type="EMBL" id="CP138585">
    <property type="protein sequence ID" value="WPH01399.1"/>
    <property type="molecule type" value="Genomic_DNA"/>
</dbReference>
<reference evidence="1 2" key="1">
    <citation type="submission" date="2023-11" db="EMBL/GenBank/DDBJ databases">
        <title>An acidophilic fungus is an integral part of prey digestion in a carnivorous sundew plant.</title>
        <authorList>
            <person name="Tsai I.J."/>
        </authorList>
    </citation>
    <scope>NUCLEOTIDE SEQUENCE [LARGE SCALE GENOMIC DNA]</scope>
    <source>
        <strain evidence="1">169a</strain>
    </source>
</reference>
<sequence>MSKIDHDARRAVNNAIANSSSTEIGNLMKNAHSSIEKRRKNNEETQSLAIRGAKHLKILIESVNEG</sequence>
<keyword evidence="2" id="KW-1185">Reference proteome</keyword>
<evidence type="ECO:0000313" key="2">
    <source>
        <dbReference type="Proteomes" id="UP001303373"/>
    </source>
</evidence>
<proteinExistence type="predicted"/>
<evidence type="ECO:0000313" key="1">
    <source>
        <dbReference type="EMBL" id="WPH01399.1"/>
    </source>
</evidence>
<accession>A0AAQ3M4D5</accession>
<name>A0AAQ3M4D5_9PEZI</name>
<dbReference type="Proteomes" id="UP001303373">
    <property type="component" value="Chromosome 6"/>
</dbReference>
<organism evidence="1 2">
    <name type="scientific">Acrodontium crateriforme</name>
    <dbReference type="NCBI Taxonomy" id="150365"/>
    <lineage>
        <taxon>Eukaryota</taxon>
        <taxon>Fungi</taxon>
        <taxon>Dikarya</taxon>
        <taxon>Ascomycota</taxon>
        <taxon>Pezizomycotina</taxon>
        <taxon>Dothideomycetes</taxon>
        <taxon>Dothideomycetidae</taxon>
        <taxon>Mycosphaerellales</taxon>
        <taxon>Teratosphaeriaceae</taxon>
        <taxon>Acrodontium</taxon>
    </lineage>
</organism>
<gene>
    <name evidence="1" type="ORF">R9X50_00424400</name>
</gene>
<protein>
    <submittedName>
        <fullName evidence="1">Uncharacterized protein</fullName>
    </submittedName>
</protein>